<keyword evidence="5" id="KW-0802">TPR repeat</keyword>
<evidence type="ECO:0000256" key="6">
    <source>
        <dbReference type="PROSITE-ProRule" id="PRU01091"/>
    </source>
</evidence>
<evidence type="ECO:0000256" key="1">
    <source>
        <dbReference type="ARBA" id="ARBA00005820"/>
    </source>
</evidence>
<dbReference type="Pfam" id="PF03704">
    <property type="entry name" value="BTAD"/>
    <property type="match status" value="1"/>
</dbReference>
<dbReference type="SUPFAM" id="SSF52540">
    <property type="entry name" value="P-loop containing nucleoside triphosphate hydrolases"/>
    <property type="match status" value="1"/>
</dbReference>
<dbReference type="SUPFAM" id="SSF48452">
    <property type="entry name" value="TPR-like"/>
    <property type="match status" value="2"/>
</dbReference>
<name>A0A561E9M7_9MICO</name>
<reference evidence="8 9" key="1">
    <citation type="submission" date="2019-06" db="EMBL/GenBank/DDBJ databases">
        <title>Sequencing the genomes of 1000 actinobacteria strains.</title>
        <authorList>
            <person name="Klenk H.-P."/>
        </authorList>
    </citation>
    <scope>NUCLEOTIDE SEQUENCE [LARGE SCALE GENOMIC DNA]</scope>
    <source>
        <strain evidence="8 9">DSM 19560</strain>
    </source>
</reference>
<keyword evidence="3 6" id="KW-0238">DNA-binding</keyword>
<dbReference type="CDD" id="cd15831">
    <property type="entry name" value="BTAD"/>
    <property type="match status" value="1"/>
</dbReference>
<proteinExistence type="inferred from homology"/>
<dbReference type="Gene3D" id="1.25.40.10">
    <property type="entry name" value="Tetratricopeptide repeat domain"/>
    <property type="match status" value="2"/>
</dbReference>
<evidence type="ECO:0000259" key="7">
    <source>
        <dbReference type="PROSITE" id="PS51755"/>
    </source>
</evidence>
<dbReference type="InterPro" id="IPR003593">
    <property type="entry name" value="AAA+_ATPase"/>
</dbReference>
<dbReference type="GO" id="GO:0006355">
    <property type="term" value="P:regulation of DNA-templated transcription"/>
    <property type="evidence" value="ECO:0007669"/>
    <property type="project" value="InterPro"/>
</dbReference>
<dbReference type="Proteomes" id="UP000318297">
    <property type="component" value="Unassembled WGS sequence"/>
</dbReference>
<dbReference type="Gene3D" id="3.40.50.300">
    <property type="entry name" value="P-loop containing nucleotide triphosphate hydrolases"/>
    <property type="match status" value="1"/>
</dbReference>
<dbReference type="SMART" id="SM00382">
    <property type="entry name" value="AAA"/>
    <property type="match status" value="1"/>
</dbReference>
<dbReference type="SMART" id="SM00028">
    <property type="entry name" value="TPR"/>
    <property type="match status" value="4"/>
</dbReference>
<keyword evidence="9" id="KW-1185">Reference proteome</keyword>
<dbReference type="PRINTS" id="PR00364">
    <property type="entry name" value="DISEASERSIST"/>
</dbReference>
<evidence type="ECO:0000313" key="9">
    <source>
        <dbReference type="Proteomes" id="UP000318297"/>
    </source>
</evidence>
<comment type="caution">
    <text evidence="8">The sequence shown here is derived from an EMBL/GenBank/DDBJ whole genome shotgun (WGS) entry which is preliminary data.</text>
</comment>
<dbReference type="SUPFAM" id="SSF46894">
    <property type="entry name" value="C-terminal effector domain of the bipartite response regulators"/>
    <property type="match status" value="1"/>
</dbReference>
<keyword evidence="2" id="KW-0805">Transcription regulation</keyword>
<dbReference type="Pfam" id="PF00486">
    <property type="entry name" value="Trans_reg_C"/>
    <property type="match status" value="1"/>
</dbReference>
<evidence type="ECO:0000256" key="4">
    <source>
        <dbReference type="ARBA" id="ARBA00023163"/>
    </source>
</evidence>
<dbReference type="InterPro" id="IPR016032">
    <property type="entry name" value="Sig_transdc_resp-reg_C-effctor"/>
</dbReference>
<evidence type="ECO:0000313" key="8">
    <source>
        <dbReference type="EMBL" id="TWE12324.1"/>
    </source>
</evidence>
<dbReference type="AlphaFoldDB" id="A0A561E9M7"/>
<dbReference type="PROSITE" id="PS51755">
    <property type="entry name" value="OMPR_PHOB"/>
    <property type="match status" value="1"/>
</dbReference>
<dbReference type="EMBL" id="VIVQ01000001">
    <property type="protein sequence ID" value="TWE12324.1"/>
    <property type="molecule type" value="Genomic_DNA"/>
</dbReference>
<dbReference type="InterPro" id="IPR002182">
    <property type="entry name" value="NB-ARC"/>
</dbReference>
<sequence length="912" mass="98632">MSVDGVQLPVSAAKQRVILAALLLEPGRPVSSARLIDAVWGEQAPDGAGDTLRAYVMRLRKVLGPLASRLRTQAPGYVLDADPAQIDIDQVKTLIEQAHSASGRHEWSVALETSQRALALWRGPMLADVPSELLHLDVVPVVEELRWQAHDVHAAAQLQLGRYEELIRDHRTLSAAHPLRESVSARLMQALAESGRRDEALEVYRAQRERLIDELGIEPGQQLASLHQQVLNGTVAPHATTGASGPVQLPADVADFVGRETELESGRSALAGGQTLIVTGAAGLGKTALAVRLAYDVLDSYPDGALYADLREESLGSVEHIVTGFLRALDASAVVPDTIAAKTAMFRAMVRQKRVLVLLDNVESASQIDRLIPAGPGSACIMTTRRTLAEVAGARRLTLDPLSSEDCVRMFSRVIGDDTIADSAQVREVIVPACGGMPIAIRIVASRLAVGSKATVQRIADRIADPARRLDVLQVGDLRIRNVFAAGYESLGQPRDGELDRRLAFRTLALANIQELDPMAAAAMLDCPVPRVEAIVDELAEARMIDIAPDQAVVYHDLLRAYALDLPASADERHFGVEAVERLVRWYAVAALRAGRAIDRRVAEGVEIAGATGAELPMFTSVEDAVAWMDRHYPSVCIAMQQAIDHRLDDVSWTFPVALWGYFSYRRLLEDWASMLRLGLTSAERCEDLSAQARIHNNLATSLQDLGELDEAADHFRNALDLRTALGDVAGQAAVRMNLAYLEFSTDQFDSACTGFENAVGLWRQCDNPLGLASALLGLTEAAIQNGLDGPAEKSALEAAQICERERFDFGHADALSCLALVHLHRSDFDQALRLSRQSVEIRPAPVHGTAVATLRMAQALFGLGQLSEAHDSAQSARALFEALGNESYFVGRADDLIAECEAAGALPHPRG</sequence>
<dbReference type="InterPro" id="IPR005158">
    <property type="entry name" value="BTAD"/>
</dbReference>
<dbReference type="InterPro" id="IPR036388">
    <property type="entry name" value="WH-like_DNA-bd_sf"/>
</dbReference>
<dbReference type="Gene3D" id="1.10.10.10">
    <property type="entry name" value="Winged helix-like DNA-binding domain superfamily/Winged helix DNA-binding domain"/>
    <property type="match status" value="1"/>
</dbReference>
<gene>
    <name evidence="8" type="ORF">BKA23_1125</name>
</gene>
<dbReference type="GO" id="GO:0043531">
    <property type="term" value="F:ADP binding"/>
    <property type="evidence" value="ECO:0007669"/>
    <property type="project" value="InterPro"/>
</dbReference>
<evidence type="ECO:0000256" key="5">
    <source>
        <dbReference type="PROSITE-ProRule" id="PRU00339"/>
    </source>
</evidence>
<dbReference type="GO" id="GO:0003677">
    <property type="term" value="F:DNA binding"/>
    <property type="evidence" value="ECO:0007669"/>
    <property type="project" value="UniProtKB-UniRule"/>
</dbReference>
<dbReference type="InterPro" id="IPR019734">
    <property type="entry name" value="TPR_rpt"/>
</dbReference>
<dbReference type="PANTHER" id="PTHR35807">
    <property type="entry name" value="TRANSCRIPTIONAL REGULATOR REDD-RELATED"/>
    <property type="match status" value="1"/>
</dbReference>
<evidence type="ECO:0000256" key="3">
    <source>
        <dbReference type="ARBA" id="ARBA00023125"/>
    </source>
</evidence>
<dbReference type="PANTHER" id="PTHR35807:SF1">
    <property type="entry name" value="TRANSCRIPTIONAL REGULATOR REDD"/>
    <property type="match status" value="1"/>
</dbReference>
<feature type="repeat" description="TPR" evidence="5">
    <location>
        <begin position="693"/>
        <end position="726"/>
    </location>
</feature>
<dbReference type="Pfam" id="PF13424">
    <property type="entry name" value="TPR_12"/>
    <property type="match status" value="2"/>
</dbReference>
<protein>
    <submittedName>
        <fullName evidence="8">DNA-binding SARP family transcriptional activator</fullName>
    </submittedName>
</protein>
<dbReference type="InterPro" id="IPR011990">
    <property type="entry name" value="TPR-like_helical_dom_sf"/>
</dbReference>
<feature type="domain" description="OmpR/PhoB-type" evidence="7">
    <location>
        <begin position="1"/>
        <end position="81"/>
    </location>
</feature>
<organism evidence="8 9">
    <name type="scientific">Rudaeicoccus suwonensis</name>
    <dbReference type="NCBI Taxonomy" id="657409"/>
    <lineage>
        <taxon>Bacteria</taxon>
        <taxon>Bacillati</taxon>
        <taxon>Actinomycetota</taxon>
        <taxon>Actinomycetes</taxon>
        <taxon>Micrococcales</taxon>
        <taxon>Dermacoccaceae</taxon>
        <taxon>Rudaeicoccus</taxon>
    </lineage>
</organism>
<feature type="DNA-binding region" description="OmpR/PhoB-type" evidence="6">
    <location>
        <begin position="1"/>
        <end position="81"/>
    </location>
</feature>
<dbReference type="PROSITE" id="PS50005">
    <property type="entry name" value="TPR"/>
    <property type="match status" value="2"/>
</dbReference>
<dbReference type="Pfam" id="PF00931">
    <property type="entry name" value="NB-ARC"/>
    <property type="match status" value="1"/>
</dbReference>
<dbReference type="InterPro" id="IPR001867">
    <property type="entry name" value="OmpR/PhoB-type_DNA-bd"/>
</dbReference>
<keyword evidence="4" id="KW-0804">Transcription</keyword>
<dbReference type="SMART" id="SM00862">
    <property type="entry name" value="Trans_reg_C"/>
    <property type="match status" value="1"/>
</dbReference>
<evidence type="ECO:0000256" key="2">
    <source>
        <dbReference type="ARBA" id="ARBA00023015"/>
    </source>
</evidence>
<feature type="repeat" description="TPR" evidence="5">
    <location>
        <begin position="813"/>
        <end position="846"/>
    </location>
</feature>
<accession>A0A561E9M7</accession>
<comment type="similarity">
    <text evidence="1">Belongs to the AfsR/DnrI/RedD regulatory family.</text>
</comment>
<dbReference type="InterPro" id="IPR051677">
    <property type="entry name" value="AfsR-DnrI-RedD_regulator"/>
</dbReference>
<dbReference type="GO" id="GO:0000160">
    <property type="term" value="P:phosphorelay signal transduction system"/>
    <property type="evidence" value="ECO:0007669"/>
    <property type="project" value="InterPro"/>
</dbReference>
<dbReference type="SMART" id="SM01043">
    <property type="entry name" value="BTAD"/>
    <property type="match status" value="1"/>
</dbReference>
<dbReference type="InterPro" id="IPR027417">
    <property type="entry name" value="P-loop_NTPase"/>
</dbReference>